<keyword evidence="3" id="KW-1185">Reference proteome</keyword>
<gene>
    <name evidence="2" type="ORF">KEU06_01680</name>
</gene>
<protein>
    <submittedName>
        <fullName evidence="2">Phage holin family protein</fullName>
    </submittedName>
</protein>
<dbReference type="AlphaFoldDB" id="A0A942DUN5"/>
<keyword evidence="1" id="KW-1133">Transmembrane helix</keyword>
<dbReference type="InterPro" id="IPR009937">
    <property type="entry name" value="Phage_holin_3_6"/>
</dbReference>
<feature type="transmembrane region" description="Helical" evidence="1">
    <location>
        <begin position="79"/>
        <end position="101"/>
    </location>
</feature>
<keyword evidence="1" id="KW-0472">Membrane</keyword>
<dbReference type="Proteomes" id="UP000680348">
    <property type="component" value="Unassembled WGS sequence"/>
</dbReference>
<proteinExistence type="predicted"/>
<reference evidence="2" key="1">
    <citation type="submission" date="2021-04" db="EMBL/GenBank/DDBJ databases">
        <title>Pseudaminobacter soli sp. nov., isolated from paddy soil contaminated by heavy metals.</title>
        <authorList>
            <person name="Zhang K."/>
        </authorList>
    </citation>
    <scope>NUCLEOTIDE SEQUENCE</scope>
    <source>
        <strain evidence="2">19-2017</strain>
    </source>
</reference>
<dbReference type="RefSeq" id="WP_188252883.1">
    <property type="nucleotide sequence ID" value="NZ_JABVCF010000001.1"/>
</dbReference>
<evidence type="ECO:0000313" key="3">
    <source>
        <dbReference type="Proteomes" id="UP000680348"/>
    </source>
</evidence>
<evidence type="ECO:0000313" key="2">
    <source>
        <dbReference type="EMBL" id="MBS3647334.1"/>
    </source>
</evidence>
<name>A0A942DUN5_9HYPH</name>
<dbReference type="EMBL" id="JAGWCR010000001">
    <property type="protein sequence ID" value="MBS3647334.1"/>
    <property type="molecule type" value="Genomic_DNA"/>
</dbReference>
<keyword evidence="1" id="KW-0812">Transmembrane</keyword>
<feature type="transmembrane region" description="Helical" evidence="1">
    <location>
        <begin position="49"/>
        <end position="73"/>
    </location>
</feature>
<evidence type="ECO:0000256" key="1">
    <source>
        <dbReference type="SAM" id="Phobius"/>
    </source>
</evidence>
<sequence length="130" mass="14167">MSIHDTRSLPELLSTLVNEMSTLFRQEIRLARTETSENIGKMTGAMGMLAAAGVLMIPAIVILLQAISAFLVAQGMEEHWALLVVSLVVLLVGVILLSVGLGRLKASHLAPDRTLEQVRRDALVAREQIR</sequence>
<accession>A0A942DUN5</accession>
<dbReference type="Pfam" id="PF07332">
    <property type="entry name" value="Phage_holin_3_6"/>
    <property type="match status" value="1"/>
</dbReference>
<comment type="caution">
    <text evidence="2">The sequence shown here is derived from an EMBL/GenBank/DDBJ whole genome shotgun (WGS) entry which is preliminary data.</text>
</comment>
<organism evidence="2 3">
    <name type="scientific">Pseudaminobacter soli</name>
    <name type="common">ex Zhang et al. 2022</name>
    <dbReference type="NCBI Taxonomy" id="2831468"/>
    <lineage>
        <taxon>Bacteria</taxon>
        <taxon>Pseudomonadati</taxon>
        <taxon>Pseudomonadota</taxon>
        <taxon>Alphaproteobacteria</taxon>
        <taxon>Hyphomicrobiales</taxon>
        <taxon>Phyllobacteriaceae</taxon>
        <taxon>Pseudaminobacter</taxon>
    </lineage>
</organism>